<evidence type="ECO:0000256" key="2">
    <source>
        <dbReference type="ARBA" id="ARBA00022676"/>
    </source>
</evidence>
<comment type="caution">
    <text evidence="5">The sequence shown here is derived from an EMBL/GenBank/DDBJ whole genome shotgun (WGS) entry which is preliminary data.</text>
</comment>
<keyword evidence="6" id="KW-1185">Reference proteome</keyword>
<dbReference type="EMBL" id="BONP01000002">
    <property type="protein sequence ID" value="GIG38799.1"/>
    <property type="molecule type" value="Genomic_DNA"/>
</dbReference>
<keyword evidence="2" id="KW-0328">Glycosyltransferase</keyword>
<gene>
    <name evidence="5" type="ORF">Cph01nite_05610</name>
</gene>
<dbReference type="Pfam" id="PF13579">
    <property type="entry name" value="Glyco_trans_4_4"/>
    <property type="match status" value="1"/>
</dbReference>
<accession>A0ABQ4DHH6</accession>
<dbReference type="Gene3D" id="3.40.50.2000">
    <property type="entry name" value="Glycogen Phosphorylase B"/>
    <property type="match status" value="2"/>
</dbReference>
<evidence type="ECO:0000313" key="5">
    <source>
        <dbReference type="EMBL" id="GIG38799.1"/>
    </source>
</evidence>
<evidence type="ECO:0000313" key="6">
    <source>
        <dbReference type="Proteomes" id="UP000614741"/>
    </source>
</evidence>
<dbReference type="SUPFAM" id="SSF53756">
    <property type="entry name" value="UDP-Glycosyltransferase/glycogen phosphorylase"/>
    <property type="match status" value="1"/>
</dbReference>
<organism evidence="5 6">
    <name type="scientific">Cellulomonas phragmiteti</name>
    <dbReference type="NCBI Taxonomy" id="478780"/>
    <lineage>
        <taxon>Bacteria</taxon>
        <taxon>Bacillati</taxon>
        <taxon>Actinomycetota</taxon>
        <taxon>Actinomycetes</taxon>
        <taxon>Micrococcales</taxon>
        <taxon>Cellulomonadaceae</taxon>
        <taxon>Cellulomonas</taxon>
    </lineage>
</organism>
<keyword evidence="3 5" id="KW-0808">Transferase</keyword>
<reference evidence="5 6" key="1">
    <citation type="submission" date="2021-01" db="EMBL/GenBank/DDBJ databases">
        <title>Whole genome shotgun sequence of Cellulomonas phragmiteti NBRC 110785.</title>
        <authorList>
            <person name="Komaki H."/>
            <person name="Tamura T."/>
        </authorList>
    </citation>
    <scope>NUCLEOTIDE SEQUENCE [LARGE SCALE GENOMIC DNA]</scope>
    <source>
        <strain evidence="5 6">NBRC 110785</strain>
    </source>
</reference>
<evidence type="ECO:0000256" key="1">
    <source>
        <dbReference type="ARBA" id="ARBA00021292"/>
    </source>
</evidence>
<dbReference type="Pfam" id="PF13692">
    <property type="entry name" value="Glyco_trans_1_4"/>
    <property type="match status" value="1"/>
</dbReference>
<dbReference type="PANTHER" id="PTHR45947">
    <property type="entry name" value="SULFOQUINOVOSYL TRANSFERASE SQD2"/>
    <property type="match status" value="1"/>
</dbReference>
<protein>
    <recommendedName>
        <fullName evidence="1">D-inositol 3-phosphate glycosyltransferase</fullName>
    </recommendedName>
</protein>
<name>A0ABQ4DHH6_9CELL</name>
<dbReference type="RefSeq" id="WP_373307535.1">
    <property type="nucleotide sequence ID" value="NZ_BONP01000002.1"/>
</dbReference>
<evidence type="ECO:0000259" key="4">
    <source>
        <dbReference type="Pfam" id="PF13579"/>
    </source>
</evidence>
<dbReference type="InterPro" id="IPR050194">
    <property type="entry name" value="Glycosyltransferase_grp1"/>
</dbReference>
<dbReference type="InterPro" id="IPR028098">
    <property type="entry name" value="Glyco_trans_4-like_N"/>
</dbReference>
<feature type="domain" description="Glycosyltransferase subfamily 4-like N-terminal" evidence="4">
    <location>
        <begin position="53"/>
        <end position="178"/>
    </location>
</feature>
<sequence length="377" mass="41143">MKNYRSVGTAQQRVQVSDGASDVRTVLHVVESLASGVSSALESYLECLPGYRHVIVGHRRPGHHVGDALAERFTVVEMPASLAKQPAAYARAIRTFRPTLIHAHSSWAGTYGRVIAQLSGTPVVYTPHCYSFLRTDVSRAARLAFTVAEFSLARLTNVFVTAGPAETAETRRLRRRAVVYEATPAMSNSAFQEIASARLVAAGNEPTWDIATSGRVCHQKDPELFARTVEELHQMGWRGRAVWIGGGDPIIESRLRSAGVEVTGWVTRAQVLENLGRARTYVHTAAWEAGIPYSAVEAAAIGLPVVARAIPSLTDRPGVHLFDTHHDGAARIMELLHGTINGTDSKIDSAALSGELWKNRQREALEQAYEHASRNRS</sequence>
<dbReference type="Proteomes" id="UP000614741">
    <property type="component" value="Unassembled WGS sequence"/>
</dbReference>
<dbReference type="PANTHER" id="PTHR45947:SF3">
    <property type="entry name" value="SULFOQUINOVOSYL TRANSFERASE SQD2"/>
    <property type="match status" value="1"/>
</dbReference>
<proteinExistence type="predicted"/>
<evidence type="ECO:0000256" key="3">
    <source>
        <dbReference type="ARBA" id="ARBA00022679"/>
    </source>
</evidence>
<dbReference type="GO" id="GO:0016740">
    <property type="term" value="F:transferase activity"/>
    <property type="evidence" value="ECO:0007669"/>
    <property type="project" value="UniProtKB-KW"/>
</dbReference>